<evidence type="ECO:0000313" key="2">
    <source>
        <dbReference type="Proteomes" id="UP000676386"/>
    </source>
</evidence>
<sequence>MQTSQPFFHHTHLSEQESLDPMLAIDRFCELFPPATARQTLWLWLSETLAAEDTQYEDAQHRADLLLLYNELLRLLDANYLLSLSKLSSQQLATQAVISIAS</sequence>
<protein>
    <submittedName>
        <fullName evidence="1">Uncharacterized protein</fullName>
    </submittedName>
</protein>
<reference evidence="1 2" key="1">
    <citation type="submission" date="2021-04" db="EMBL/GenBank/DDBJ databases">
        <title>Chitinophaga sp. nov., isolated from the rhizosphere soil.</title>
        <authorList>
            <person name="He S."/>
        </authorList>
    </citation>
    <scope>NUCLEOTIDE SEQUENCE [LARGE SCALE GENOMIC DNA]</scope>
    <source>
        <strain evidence="1 2">2R12</strain>
    </source>
</reference>
<evidence type="ECO:0000313" key="1">
    <source>
        <dbReference type="EMBL" id="MBS0026052.1"/>
    </source>
</evidence>
<gene>
    <name evidence="1" type="ORF">KE626_01905</name>
</gene>
<dbReference type="EMBL" id="JAGTXB010000001">
    <property type="protein sequence ID" value="MBS0026052.1"/>
    <property type="molecule type" value="Genomic_DNA"/>
</dbReference>
<comment type="caution">
    <text evidence="1">The sequence shown here is derived from an EMBL/GenBank/DDBJ whole genome shotgun (WGS) entry which is preliminary data.</text>
</comment>
<proteinExistence type="predicted"/>
<dbReference type="RefSeq" id="WP_211971190.1">
    <property type="nucleotide sequence ID" value="NZ_CBFHAM010000057.1"/>
</dbReference>
<name>A0ABS5IV02_9BACT</name>
<organism evidence="1 2">
    <name type="scientific">Chitinophaga hostae</name>
    <dbReference type="NCBI Taxonomy" id="2831022"/>
    <lineage>
        <taxon>Bacteria</taxon>
        <taxon>Pseudomonadati</taxon>
        <taxon>Bacteroidota</taxon>
        <taxon>Chitinophagia</taxon>
        <taxon>Chitinophagales</taxon>
        <taxon>Chitinophagaceae</taxon>
        <taxon>Chitinophaga</taxon>
    </lineage>
</organism>
<dbReference type="Proteomes" id="UP000676386">
    <property type="component" value="Unassembled WGS sequence"/>
</dbReference>
<keyword evidence="2" id="KW-1185">Reference proteome</keyword>
<accession>A0ABS5IV02</accession>